<dbReference type="SUPFAM" id="SSF50475">
    <property type="entry name" value="FMN-binding split barrel"/>
    <property type="match status" value="1"/>
</dbReference>
<protein>
    <submittedName>
        <fullName evidence="2">Pyridoxamine 5'-phosphate oxidase family protein</fullName>
    </submittedName>
</protein>
<reference evidence="2" key="1">
    <citation type="submission" date="2022-04" db="EMBL/GenBank/DDBJ databases">
        <title>Complete genome sequences of Ezakiella coagulans and Fenollaria massiliensis.</title>
        <authorList>
            <person name="France M.T."/>
            <person name="Clifford J."/>
            <person name="Narina S."/>
            <person name="Rutt L."/>
            <person name="Ravel J."/>
        </authorList>
    </citation>
    <scope>NUCLEOTIDE SEQUENCE</scope>
    <source>
        <strain evidence="2">C0061C2</strain>
    </source>
</reference>
<sequence length="135" mass="15547">MKENIKRVLEILGSEDEFYLATAAEGKANVRPFDVHCEFEDKIYIVTKKHKNVYKEIKANPHVAIARSIGKDYYRVFAELVEDDRREAREKLVNDNVDACKGKYAADDDDTAVFYLKDAVMNLMSHGKDPEVIKF</sequence>
<dbReference type="EMBL" id="CP096649">
    <property type="protein sequence ID" value="UQK58731.1"/>
    <property type="molecule type" value="Genomic_DNA"/>
</dbReference>
<feature type="domain" description="Pyridoxamine 5'-phosphate oxidase N-terminal" evidence="1">
    <location>
        <begin position="8"/>
        <end position="97"/>
    </location>
</feature>
<dbReference type="RefSeq" id="WP_249242310.1">
    <property type="nucleotide sequence ID" value="NZ_CP096649.1"/>
</dbReference>
<name>A0A9E7DIV5_9FIRM</name>
<evidence type="ECO:0000313" key="2">
    <source>
        <dbReference type="EMBL" id="UQK58731.1"/>
    </source>
</evidence>
<evidence type="ECO:0000313" key="3">
    <source>
        <dbReference type="Proteomes" id="UP000831151"/>
    </source>
</evidence>
<gene>
    <name evidence="2" type="ORF">M1R53_05700</name>
</gene>
<proteinExistence type="predicted"/>
<evidence type="ECO:0000259" key="1">
    <source>
        <dbReference type="Pfam" id="PF01243"/>
    </source>
</evidence>
<dbReference type="KEGG" id="fms:M1R53_05700"/>
<dbReference type="InterPro" id="IPR012349">
    <property type="entry name" value="Split_barrel_FMN-bd"/>
</dbReference>
<dbReference type="InterPro" id="IPR011576">
    <property type="entry name" value="Pyridox_Oxase_N"/>
</dbReference>
<dbReference type="AlphaFoldDB" id="A0A9E7DIV5"/>
<dbReference type="Proteomes" id="UP000831151">
    <property type="component" value="Chromosome"/>
</dbReference>
<accession>A0A9E7DIV5</accession>
<keyword evidence="3" id="KW-1185">Reference proteome</keyword>
<dbReference type="Gene3D" id="2.30.110.10">
    <property type="entry name" value="Electron Transport, Fmn-binding Protein, Chain A"/>
    <property type="match status" value="1"/>
</dbReference>
<dbReference type="Pfam" id="PF01243">
    <property type="entry name" value="PNPOx_N"/>
    <property type="match status" value="1"/>
</dbReference>
<organism evidence="2 3">
    <name type="scientific">Fenollaria massiliensis</name>
    <dbReference type="NCBI Taxonomy" id="938288"/>
    <lineage>
        <taxon>Bacteria</taxon>
        <taxon>Bacillati</taxon>
        <taxon>Bacillota</taxon>
        <taxon>Clostridia</taxon>
        <taxon>Eubacteriales</taxon>
        <taxon>Fenollaria</taxon>
    </lineage>
</organism>